<sequence length="159" mass="17426">MNGIDPVRIVRLAAGLQVIICLWLLILFGFNGVLHHFITWDLSAGQRLLLLSFVSGVVLAAGSVGVLRGKRWGWWISVTMCIYLSFVSVQNLILPGPAIRPGVSLLVSFSLLILFFTAAVRKTYRVHRQKPAVLLIASTGIGGMYRIAMWVISSSMVSS</sequence>
<feature type="transmembrane region" description="Helical" evidence="1">
    <location>
        <begin position="99"/>
        <end position="120"/>
    </location>
</feature>
<reference evidence="2" key="1">
    <citation type="submission" date="2020-09" db="EMBL/GenBank/DDBJ databases">
        <title>A novel bacterium of genus Paenibacillus, isolated from South China Sea.</title>
        <authorList>
            <person name="Huang H."/>
            <person name="Mo K."/>
            <person name="Hu Y."/>
        </authorList>
    </citation>
    <scope>NUCLEOTIDE SEQUENCE</scope>
    <source>
        <strain evidence="2">IB182363</strain>
    </source>
</reference>
<feature type="transmembrane region" description="Helical" evidence="1">
    <location>
        <begin position="132"/>
        <end position="152"/>
    </location>
</feature>
<feature type="transmembrane region" description="Helical" evidence="1">
    <location>
        <begin position="44"/>
        <end position="67"/>
    </location>
</feature>
<dbReference type="Proteomes" id="UP000639396">
    <property type="component" value="Unassembled WGS sequence"/>
</dbReference>
<feature type="transmembrane region" description="Helical" evidence="1">
    <location>
        <begin position="74"/>
        <end position="93"/>
    </location>
</feature>
<feature type="transmembrane region" description="Helical" evidence="1">
    <location>
        <begin position="12"/>
        <end position="38"/>
    </location>
</feature>
<protein>
    <submittedName>
        <fullName evidence="2">Uncharacterized protein</fullName>
    </submittedName>
</protein>
<keyword evidence="1" id="KW-0812">Transmembrane</keyword>
<accession>A0A927C7M5</accession>
<dbReference type="AlphaFoldDB" id="A0A927C7M5"/>
<gene>
    <name evidence="2" type="ORF">IDH45_11950</name>
</gene>
<dbReference type="EMBL" id="JACXJA010000014">
    <property type="protein sequence ID" value="MBD2862695.1"/>
    <property type="molecule type" value="Genomic_DNA"/>
</dbReference>
<organism evidence="2 3">
    <name type="scientific">Paenibacillus oceani</name>
    <dbReference type="NCBI Taxonomy" id="2772510"/>
    <lineage>
        <taxon>Bacteria</taxon>
        <taxon>Bacillati</taxon>
        <taxon>Bacillota</taxon>
        <taxon>Bacilli</taxon>
        <taxon>Bacillales</taxon>
        <taxon>Paenibacillaceae</taxon>
        <taxon>Paenibacillus</taxon>
    </lineage>
</organism>
<name>A0A927C7M5_9BACL</name>
<dbReference type="RefSeq" id="WP_190927815.1">
    <property type="nucleotide sequence ID" value="NZ_JACXJA010000014.1"/>
</dbReference>
<keyword evidence="3" id="KW-1185">Reference proteome</keyword>
<evidence type="ECO:0000313" key="3">
    <source>
        <dbReference type="Proteomes" id="UP000639396"/>
    </source>
</evidence>
<comment type="caution">
    <text evidence="2">The sequence shown here is derived from an EMBL/GenBank/DDBJ whole genome shotgun (WGS) entry which is preliminary data.</text>
</comment>
<evidence type="ECO:0000256" key="1">
    <source>
        <dbReference type="SAM" id="Phobius"/>
    </source>
</evidence>
<keyword evidence="1" id="KW-1133">Transmembrane helix</keyword>
<evidence type="ECO:0000313" key="2">
    <source>
        <dbReference type="EMBL" id="MBD2862695.1"/>
    </source>
</evidence>
<keyword evidence="1" id="KW-0472">Membrane</keyword>
<proteinExistence type="predicted"/>